<reference evidence="4" key="1">
    <citation type="journal article" date="2019" name="Int. J. Syst. Evol. Microbiol.">
        <title>The Global Catalogue of Microorganisms (GCM) 10K type strain sequencing project: providing services to taxonomists for standard genome sequencing and annotation.</title>
        <authorList>
            <consortium name="The Broad Institute Genomics Platform"/>
            <consortium name="The Broad Institute Genome Sequencing Center for Infectious Disease"/>
            <person name="Wu L."/>
            <person name="Ma J."/>
        </authorList>
    </citation>
    <scope>NUCLEOTIDE SEQUENCE [LARGE SCALE GENOMIC DNA]</scope>
    <source>
        <strain evidence="4">NBRC 107710</strain>
    </source>
</reference>
<sequence>MDQRQRNCDGMNDSADPTLERLSAALGDLPKRGAPPVETWHPEHCGSIDIRIAADGTWFHEGSPIRRPALVKLFSTILRKEPDGSTVMVTPVERMTITVDDAPFVAVEMAVDGEGEARRIAFRTNVDDLVPLDHGHPIRFEQDGSGGLKPYVKVRGGLWALLTRALTHELMDWVEEREVDGEPWLGLAAGGVFHAIARSAELEVAK</sequence>
<organism evidence="3 4">
    <name type="scientific">Methylobacterium brachythecii</name>
    <dbReference type="NCBI Taxonomy" id="1176177"/>
    <lineage>
        <taxon>Bacteria</taxon>
        <taxon>Pseudomonadati</taxon>
        <taxon>Pseudomonadota</taxon>
        <taxon>Alphaproteobacteria</taxon>
        <taxon>Hyphomicrobiales</taxon>
        <taxon>Methylobacteriaceae</taxon>
        <taxon>Methylobacterium</taxon>
    </lineage>
</organism>
<dbReference type="Gene3D" id="3.10.540.10">
    <property type="entry name" value="duf1285 like domain"/>
    <property type="match status" value="1"/>
</dbReference>
<feature type="domain" description="DUF1285" evidence="2">
    <location>
        <begin position="103"/>
        <end position="196"/>
    </location>
</feature>
<dbReference type="Pfam" id="PF21028">
    <property type="entry name" value="DUF1285_C"/>
    <property type="match status" value="1"/>
</dbReference>
<dbReference type="PIRSF" id="PIRSF029557">
    <property type="entry name" value="UCP029557"/>
    <property type="match status" value="1"/>
</dbReference>
<keyword evidence="4" id="KW-1185">Reference proteome</keyword>
<dbReference type="InterPro" id="IPR010707">
    <property type="entry name" value="DUF1285"/>
</dbReference>
<dbReference type="InterPro" id="IPR048342">
    <property type="entry name" value="DUF1285_C"/>
</dbReference>
<comment type="caution">
    <text evidence="3">The sequence shown here is derived from an EMBL/GenBank/DDBJ whole genome shotgun (WGS) entry which is preliminary data.</text>
</comment>
<evidence type="ECO:0000259" key="1">
    <source>
        <dbReference type="Pfam" id="PF06938"/>
    </source>
</evidence>
<name>A0ABQ6D4K3_9HYPH</name>
<proteinExistence type="predicted"/>
<evidence type="ECO:0000259" key="2">
    <source>
        <dbReference type="Pfam" id="PF21028"/>
    </source>
</evidence>
<evidence type="ECO:0008006" key="5">
    <source>
        <dbReference type="Google" id="ProtNLM"/>
    </source>
</evidence>
<evidence type="ECO:0000313" key="3">
    <source>
        <dbReference type="EMBL" id="GLS45204.1"/>
    </source>
</evidence>
<dbReference type="EMBL" id="BSPG01000019">
    <property type="protein sequence ID" value="GLS45204.1"/>
    <property type="molecule type" value="Genomic_DNA"/>
</dbReference>
<dbReference type="InterPro" id="IPR048341">
    <property type="entry name" value="DUF1285_N"/>
</dbReference>
<dbReference type="Pfam" id="PF06938">
    <property type="entry name" value="DUF1285_N"/>
    <property type="match status" value="1"/>
</dbReference>
<accession>A0ABQ6D4K3</accession>
<evidence type="ECO:0000313" key="4">
    <source>
        <dbReference type="Proteomes" id="UP001156881"/>
    </source>
</evidence>
<feature type="domain" description="DUF1285" evidence="1">
    <location>
        <begin position="35"/>
        <end position="102"/>
    </location>
</feature>
<gene>
    <name evidence="3" type="ORF">GCM10007884_31930</name>
</gene>
<dbReference type="Proteomes" id="UP001156881">
    <property type="component" value="Unassembled WGS sequence"/>
</dbReference>
<protein>
    <recommendedName>
        <fullName evidence="5">DUF1285 domain-containing protein</fullName>
    </recommendedName>
</protein>
<dbReference type="Gene3D" id="2.30.270.10">
    <property type="entry name" value="duf1285 protein"/>
    <property type="match status" value="1"/>
</dbReference>
<dbReference type="InterPro" id="IPR023361">
    <property type="entry name" value="DUF1285_beta_roll_sf"/>
</dbReference>